<keyword evidence="3" id="KW-1185">Reference proteome</keyword>
<dbReference type="Proteomes" id="UP000245168">
    <property type="component" value="Unassembled WGS sequence"/>
</dbReference>
<evidence type="ECO:0000313" key="2">
    <source>
        <dbReference type="EMBL" id="PWE16838.1"/>
    </source>
</evidence>
<protein>
    <submittedName>
        <fullName evidence="2">Uncharacterized protein</fullName>
    </submittedName>
</protein>
<evidence type="ECO:0000256" key="1">
    <source>
        <dbReference type="SAM" id="SignalP"/>
    </source>
</evidence>
<keyword evidence="1" id="KW-0732">Signal</keyword>
<feature type="chain" id="PRO_5015476934" evidence="1">
    <location>
        <begin position="23"/>
        <end position="508"/>
    </location>
</feature>
<gene>
    <name evidence="2" type="ORF">DDZ18_11650</name>
</gene>
<proteinExistence type="predicted"/>
<organism evidence="2 3">
    <name type="scientific">Marinicauda salina</name>
    <dbReference type="NCBI Taxonomy" id="2135793"/>
    <lineage>
        <taxon>Bacteria</taxon>
        <taxon>Pseudomonadati</taxon>
        <taxon>Pseudomonadota</taxon>
        <taxon>Alphaproteobacteria</taxon>
        <taxon>Maricaulales</taxon>
        <taxon>Maricaulaceae</taxon>
        <taxon>Marinicauda</taxon>
    </lineage>
</organism>
<feature type="signal peptide" evidence="1">
    <location>
        <begin position="1"/>
        <end position="22"/>
    </location>
</feature>
<dbReference type="EMBL" id="QEXV01000005">
    <property type="protein sequence ID" value="PWE16838.1"/>
    <property type="molecule type" value="Genomic_DNA"/>
</dbReference>
<reference evidence="3" key="1">
    <citation type="submission" date="2018-05" db="EMBL/GenBank/DDBJ databases">
        <authorList>
            <person name="Liu B.-T."/>
        </authorList>
    </citation>
    <scope>NUCLEOTIDE SEQUENCE [LARGE SCALE GENOMIC DNA]</scope>
    <source>
        <strain evidence="3">WD6-1</strain>
    </source>
</reference>
<accession>A0A2U2BS84</accession>
<dbReference type="AlphaFoldDB" id="A0A2U2BS84"/>
<dbReference type="RefSeq" id="WP_109253561.1">
    <property type="nucleotide sequence ID" value="NZ_QEXV01000005.1"/>
</dbReference>
<evidence type="ECO:0000313" key="3">
    <source>
        <dbReference type="Proteomes" id="UP000245168"/>
    </source>
</evidence>
<name>A0A2U2BS84_9PROT</name>
<sequence>MNHATTGLAAGLALVATGAATSAQTPDAVIQSLEQAVAEAGEHTIVLVGPGETVAYTIEVDGTLQQLEGDFDGVEITRQDNDEISGGTATGYVGHGGADGFRVDGSIESITLARPGAARITVDGAPYHHVVIRGTGETVGYTLKVDGHLQAVSGDLDGYDASIQGNDAINGGRATGYVGGGGVDGFQAFGAIANLEFARAGAAEVFVDGAPFHTLAIRGTGDTVGYSVSIDGRLEAVAGDFAGFEASIQDNDSVDGGAASGYVGGGGVDAYRVYGGRPDVELARAGAADVFIDGEQVQAASEGDGGDEATASSGGGYRLADAISTVTDRAGHGAVDDTRRLDFEDRALTGIRLSEMWDRPCAIALQGAPIEGDGLGEREDEELYEDLCDGRPLGLFGWGGGEWPLAPDDHVVAGLEVCVNNHRPNARVKGLGLSSWRLDEYLDPDVDEETRNALRATDRGEQPNCSHWTSAACPYPEVATGVVITIRERRNNEWINGMRLICRAVETQ</sequence>
<comment type="caution">
    <text evidence="2">The sequence shown here is derived from an EMBL/GenBank/DDBJ whole genome shotgun (WGS) entry which is preliminary data.</text>
</comment>
<dbReference type="OrthoDB" id="7860393at2"/>